<dbReference type="EMBL" id="LGTZ01000722">
    <property type="protein sequence ID" value="OJD23728.1"/>
    <property type="molecule type" value="Genomic_DNA"/>
</dbReference>
<keyword evidence="3" id="KW-1185">Reference proteome</keyword>
<dbReference type="OrthoDB" id="4890185at2759"/>
<gene>
    <name evidence="2" type="ORF">ACJ73_04914</name>
</gene>
<organism evidence="2 3">
    <name type="scientific">Blastomyces percursus</name>
    <dbReference type="NCBI Taxonomy" id="1658174"/>
    <lineage>
        <taxon>Eukaryota</taxon>
        <taxon>Fungi</taxon>
        <taxon>Dikarya</taxon>
        <taxon>Ascomycota</taxon>
        <taxon>Pezizomycotina</taxon>
        <taxon>Eurotiomycetes</taxon>
        <taxon>Eurotiomycetidae</taxon>
        <taxon>Onygenales</taxon>
        <taxon>Ajellomycetaceae</taxon>
        <taxon>Blastomyces</taxon>
    </lineage>
</organism>
<feature type="region of interest" description="Disordered" evidence="1">
    <location>
        <begin position="1"/>
        <end position="33"/>
    </location>
</feature>
<dbReference type="VEuPathDB" id="FungiDB:ACJ73_04914"/>
<evidence type="ECO:0000313" key="3">
    <source>
        <dbReference type="Proteomes" id="UP000242791"/>
    </source>
</evidence>
<accession>A0A1J9Q5H5</accession>
<proteinExistence type="predicted"/>
<dbReference type="Proteomes" id="UP000242791">
    <property type="component" value="Unassembled WGS sequence"/>
</dbReference>
<comment type="caution">
    <text evidence="2">The sequence shown here is derived from an EMBL/GenBank/DDBJ whole genome shotgun (WGS) entry which is preliminary data.</text>
</comment>
<dbReference type="AlphaFoldDB" id="A0A1J9Q5H5"/>
<name>A0A1J9Q5H5_9EURO</name>
<dbReference type="STRING" id="1658174.A0A1J9Q5H5"/>
<evidence type="ECO:0000313" key="2">
    <source>
        <dbReference type="EMBL" id="OJD23728.1"/>
    </source>
</evidence>
<sequence>MDLLAIAPLLPEPPEPREPPEPPATPKKRLTRDQRRDILLLRGLDWTYQKISEHLEITYRGVQYTCENEIATPRKHAGRPSQLSEC</sequence>
<reference evidence="2 3" key="1">
    <citation type="submission" date="2015-08" db="EMBL/GenBank/DDBJ databases">
        <title>Emmonsia species relationships and genome sequence.</title>
        <authorList>
            <person name="Cuomo C.A."/>
            <person name="Schwartz I.S."/>
            <person name="Kenyon C."/>
            <person name="De Hoog G.S."/>
            <person name="Govender N.P."/>
            <person name="Botha A."/>
            <person name="Moreno L."/>
            <person name="De Vries M."/>
            <person name="Munoz J.F."/>
            <person name="Stielow J.B."/>
        </authorList>
    </citation>
    <scope>NUCLEOTIDE SEQUENCE [LARGE SCALE GENOMIC DNA]</scope>
    <source>
        <strain evidence="2 3">EI222</strain>
    </source>
</reference>
<evidence type="ECO:0000256" key="1">
    <source>
        <dbReference type="SAM" id="MobiDB-lite"/>
    </source>
</evidence>
<protein>
    <submittedName>
        <fullName evidence="2">Uncharacterized protein</fullName>
    </submittedName>
</protein>